<dbReference type="EMBL" id="HACA01003884">
    <property type="protein sequence ID" value="CDW21245.1"/>
    <property type="molecule type" value="Transcribed_RNA"/>
</dbReference>
<protein>
    <submittedName>
        <fullName evidence="1">Uncharacterized protein</fullName>
    </submittedName>
</protein>
<feature type="non-terminal residue" evidence="1">
    <location>
        <position position="43"/>
    </location>
</feature>
<dbReference type="AlphaFoldDB" id="A0A0K2T602"/>
<sequence>MLVKSLELNFYLIKKKNNNKLTNKRIPNEKGKYFAYHSLQKKL</sequence>
<accession>A0A0K2T602</accession>
<name>A0A0K2T602_LEPSM</name>
<organism evidence="1">
    <name type="scientific">Lepeophtheirus salmonis</name>
    <name type="common">Salmon louse</name>
    <name type="synonym">Caligus salmonis</name>
    <dbReference type="NCBI Taxonomy" id="72036"/>
    <lineage>
        <taxon>Eukaryota</taxon>
        <taxon>Metazoa</taxon>
        <taxon>Ecdysozoa</taxon>
        <taxon>Arthropoda</taxon>
        <taxon>Crustacea</taxon>
        <taxon>Multicrustacea</taxon>
        <taxon>Hexanauplia</taxon>
        <taxon>Copepoda</taxon>
        <taxon>Siphonostomatoida</taxon>
        <taxon>Caligidae</taxon>
        <taxon>Lepeophtheirus</taxon>
    </lineage>
</organism>
<evidence type="ECO:0000313" key="1">
    <source>
        <dbReference type="EMBL" id="CDW21245.1"/>
    </source>
</evidence>
<proteinExistence type="predicted"/>
<reference evidence="1" key="1">
    <citation type="submission" date="2014-05" db="EMBL/GenBank/DDBJ databases">
        <authorList>
            <person name="Chronopoulou M."/>
        </authorList>
    </citation>
    <scope>NUCLEOTIDE SEQUENCE</scope>
    <source>
        <tissue evidence="1">Whole organism</tissue>
    </source>
</reference>